<accession>A0A929PYQ7</accession>
<dbReference type="AlphaFoldDB" id="A0A929PYQ7"/>
<dbReference type="SUPFAM" id="SSF54975">
    <property type="entry name" value="Acylphosphatase/BLUF domain-like"/>
    <property type="match status" value="1"/>
</dbReference>
<dbReference type="GO" id="GO:0071949">
    <property type="term" value="F:FAD binding"/>
    <property type="evidence" value="ECO:0007669"/>
    <property type="project" value="InterPro"/>
</dbReference>
<dbReference type="InterPro" id="IPR007024">
    <property type="entry name" value="BLUF_domain"/>
</dbReference>
<evidence type="ECO:0000313" key="3">
    <source>
        <dbReference type="Proteomes" id="UP000622475"/>
    </source>
</evidence>
<protein>
    <submittedName>
        <fullName evidence="2">BLUF domain-containing protein</fullName>
    </submittedName>
</protein>
<evidence type="ECO:0000259" key="1">
    <source>
        <dbReference type="PROSITE" id="PS50925"/>
    </source>
</evidence>
<sequence>MEYLIYISTAKHLLSDDELVEIYTVSREKNQLRNITGVLLYAQGTFIQLIEGPEEAVAVVFTAISKDDRHKNIIKLAHEPSEERAFPDWTMGFKTLNPDEMKELEGYFDPSDRKFDGHDHPGIAIIKTFVDSH</sequence>
<dbReference type="EMBL" id="JADFFL010000011">
    <property type="protein sequence ID" value="MBE9664414.1"/>
    <property type="molecule type" value="Genomic_DNA"/>
</dbReference>
<reference evidence="2" key="1">
    <citation type="submission" date="2020-10" db="EMBL/GenBank/DDBJ databases">
        <title>Mucilaginibacter mali sp. nov., isolated from rhizosphere soil of apple orchard.</title>
        <authorList>
            <person name="Lee J.-S."/>
            <person name="Kim H.S."/>
            <person name="Kim J.-S."/>
        </authorList>
    </citation>
    <scope>NUCLEOTIDE SEQUENCE</scope>
    <source>
        <strain evidence="2">KCTC 22746</strain>
    </source>
</reference>
<keyword evidence="3" id="KW-1185">Reference proteome</keyword>
<name>A0A929PYQ7_9SPHI</name>
<dbReference type="Pfam" id="PF04940">
    <property type="entry name" value="BLUF"/>
    <property type="match status" value="1"/>
</dbReference>
<dbReference type="GO" id="GO:0009882">
    <property type="term" value="F:blue light photoreceptor activity"/>
    <property type="evidence" value="ECO:0007669"/>
    <property type="project" value="InterPro"/>
</dbReference>
<dbReference type="Proteomes" id="UP000622475">
    <property type="component" value="Unassembled WGS sequence"/>
</dbReference>
<dbReference type="PROSITE" id="PS50925">
    <property type="entry name" value="BLUF"/>
    <property type="match status" value="1"/>
</dbReference>
<dbReference type="Gene3D" id="3.30.70.100">
    <property type="match status" value="1"/>
</dbReference>
<dbReference type="InterPro" id="IPR036046">
    <property type="entry name" value="Acylphosphatase-like_dom_sf"/>
</dbReference>
<comment type="caution">
    <text evidence="2">The sequence shown here is derived from an EMBL/GenBank/DDBJ whole genome shotgun (WGS) entry which is preliminary data.</text>
</comment>
<evidence type="ECO:0000313" key="2">
    <source>
        <dbReference type="EMBL" id="MBE9664414.1"/>
    </source>
</evidence>
<gene>
    <name evidence="2" type="ORF">IRJ16_21215</name>
</gene>
<proteinExistence type="predicted"/>
<feature type="domain" description="BLUF" evidence="1">
    <location>
        <begin position="1"/>
        <end position="92"/>
    </location>
</feature>
<dbReference type="SMART" id="SM01034">
    <property type="entry name" value="BLUF"/>
    <property type="match status" value="1"/>
</dbReference>
<organism evidence="2 3">
    <name type="scientific">Mucilaginibacter myungsuensis</name>
    <dbReference type="NCBI Taxonomy" id="649104"/>
    <lineage>
        <taxon>Bacteria</taxon>
        <taxon>Pseudomonadati</taxon>
        <taxon>Bacteroidota</taxon>
        <taxon>Sphingobacteriia</taxon>
        <taxon>Sphingobacteriales</taxon>
        <taxon>Sphingobacteriaceae</taxon>
        <taxon>Mucilaginibacter</taxon>
    </lineage>
</organism>
<dbReference type="RefSeq" id="WP_194113662.1">
    <property type="nucleotide sequence ID" value="NZ_JADFFL010000011.1"/>
</dbReference>